<dbReference type="GO" id="GO:0004725">
    <property type="term" value="F:protein tyrosine phosphatase activity"/>
    <property type="evidence" value="ECO:0007669"/>
    <property type="project" value="TreeGrafter"/>
</dbReference>
<dbReference type="Proteomes" id="UP000727857">
    <property type="component" value="Unassembled WGS sequence"/>
</dbReference>
<dbReference type="PANTHER" id="PTHR11717">
    <property type="entry name" value="LOW MOLECULAR WEIGHT PROTEIN TYROSINE PHOSPHATASE"/>
    <property type="match status" value="1"/>
</dbReference>
<name>A0A940DHH1_9FIRM</name>
<gene>
    <name evidence="2" type="ORF">IAB16_05725</name>
</gene>
<reference evidence="2" key="1">
    <citation type="submission" date="2020-10" db="EMBL/GenBank/DDBJ databases">
        <authorList>
            <person name="Gilroy R."/>
        </authorList>
    </citation>
    <scope>NUCLEOTIDE SEQUENCE</scope>
    <source>
        <strain evidence="2">517</strain>
    </source>
</reference>
<proteinExistence type="predicted"/>
<dbReference type="InterPro" id="IPR023485">
    <property type="entry name" value="Ptyr_pPase"/>
</dbReference>
<accession>A0A940DHH1</accession>
<dbReference type="InterPro" id="IPR036196">
    <property type="entry name" value="Ptyr_pPase_sf"/>
</dbReference>
<dbReference type="SUPFAM" id="SSF52788">
    <property type="entry name" value="Phosphotyrosine protein phosphatases I"/>
    <property type="match status" value="1"/>
</dbReference>
<sequence>MINVLFVCSSNVCRSPYCEYMFKRMVQEDEALAGIVGRVESAAVLNHSKELHSKARASLLGEGFTSEELDAHRPRHIRDYPDLTREADVIIGMTAWHRYLIPKADKAKYVNLSEAAGESYKAVPDPFLARSQAKYDAAMAVIKRYLAEFADRLKKGELI</sequence>
<dbReference type="Gene3D" id="3.40.50.2300">
    <property type="match status" value="1"/>
</dbReference>
<feature type="domain" description="Phosphotyrosine protein phosphatase I" evidence="1">
    <location>
        <begin position="2"/>
        <end position="152"/>
    </location>
</feature>
<dbReference type="InterPro" id="IPR050438">
    <property type="entry name" value="LMW_PTPase"/>
</dbReference>
<protein>
    <recommendedName>
        <fullName evidence="1">Phosphotyrosine protein phosphatase I domain-containing protein</fullName>
    </recommendedName>
</protein>
<dbReference type="Pfam" id="PF01451">
    <property type="entry name" value="LMWPc"/>
    <property type="match status" value="1"/>
</dbReference>
<dbReference type="EMBL" id="JADINF010000144">
    <property type="protein sequence ID" value="MBO8424499.1"/>
    <property type="molecule type" value="Genomic_DNA"/>
</dbReference>
<reference evidence="2" key="2">
    <citation type="journal article" date="2021" name="PeerJ">
        <title>Extensive microbial diversity within the chicken gut microbiome revealed by metagenomics and culture.</title>
        <authorList>
            <person name="Gilroy R."/>
            <person name="Ravi A."/>
            <person name="Getino M."/>
            <person name="Pursley I."/>
            <person name="Horton D.L."/>
            <person name="Alikhan N.F."/>
            <person name="Baker D."/>
            <person name="Gharbi K."/>
            <person name="Hall N."/>
            <person name="Watson M."/>
            <person name="Adriaenssens E.M."/>
            <person name="Foster-Nyarko E."/>
            <person name="Jarju S."/>
            <person name="Secka A."/>
            <person name="Antonio M."/>
            <person name="Oren A."/>
            <person name="Chaudhuri R.R."/>
            <person name="La Ragione R."/>
            <person name="Hildebrand F."/>
            <person name="Pallen M.J."/>
        </authorList>
    </citation>
    <scope>NUCLEOTIDE SEQUENCE</scope>
    <source>
        <strain evidence="2">517</strain>
    </source>
</reference>
<evidence type="ECO:0000313" key="3">
    <source>
        <dbReference type="Proteomes" id="UP000727857"/>
    </source>
</evidence>
<evidence type="ECO:0000313" key="2">
    <source>
        <dbReference type="EMBL" id="MBO8424499.1"/>
    </source>
</evidence>
<organism evidence="2 3">
    <name type="scientific">Candidatus Stercoripulliclostridium pullicola</name>
    <dbReference type="NCBI Taxonomy" id="2840953"/>
    <lineage>
        <taxon>Bacteria</taxon>
        <taxon>Bacillati</taxon>
        <taxon>Bacillota</taxon>
        <taxon>Clostridia</taxon>
        <taxon>Eubacteriales</taxon>
        <taxon>Candidatus Stercoripulliclostridium</taxon>
    </lineage>
</organism>
<evidence type="ECO:0000259" key="1">
    <source>
        <dbReference type="SMART" id="SM00226"/>
    </source>
</evidence>
<dbReference type="SMART" id="SM00226">
    <property type="entry name" value="LMWPc"/>
    <property type="match status" value="1"/>
</dbReference>
<dbReference type="PANTHER" id="PTHR11717:SF31">
    <property type="entry name" value="LOW MOLECULAR WEIGHT PROTEIN-TYROSINE-PHOSPHATASE ETP-RELATED"/>
    <property type="match status" value="1"/>
</dbReference>
<dbReference type="AlphaFoldDB" id="A0A940DHH1"/>
<comment type="caution">
    <text evidence="2">The sequence shown here is derived from an EMBL/GenBank/DDBJ whole genome shotgun (WGS) entry which is preliminary data.</text>
</comment>